<dbReference type="GO" id="GO:0009228">
    <property type="term" value="P:thiamine biosynthetic process"/>
    <property type="evidence" value="ECO:0007669"/>
    <property type="project" value="InterPro"/>
</dbReference>
<dbReference type="InterPro" id="IPR058240">
    <property type="entry name" value="rSAM_sf"/>
</dbReference>
<sequence>MSFYEKYEEVKSLPFEEIFTSTTEFDVKRVLAKSKLTEMDFLTLLSPAAEAYLEEMAVKAHNLTVQHFGSVMQLFSPLYLSDYCVNQCKYCSFSIENQFERKRLTMDEVEGEAKAIAARGIRHVILLTGESRRYTPISYFKESVGVFKNYFDSLSIEVQPLTVGEYKEVIAAGIDGLTVFQEVYNEDIYKEIHLKGPKRNYHFRLNAPERGCQAGMRTVTIGALLGLDDWRKEAFFTGLHAAYLQNKYLETVIGVALPRIKPHLGSFQPNVHVLDKHLVQYMLALRLFLPRIGMTLSTREAPKLRDHLIPLGITQMSAGSSTAVGGYAEEEEGNSQFEISDERSVDEIKSLLKQKGYQPVFKDWQLLSEAH</sequence>
<dbReference type="InterPro" id="IPR007197">
    <property type="entry name" value="rSAM"/>
</dbReference>
<keyword evidence="9" id="KW-1185">Reference proteome</keyword>
<dbReference type="Pfam" id="PF06968">
    <property type="entry name" value="BATS"/>
    <property type="match status" value="1"/>
</dbReference>
<dbReference type="Pfam" id="PF04055">
    <property type="entry name" value="Radical_SAM"/>
    <property type="match status" value="1"/>
</dbReference>
<dbReference type="SFLD" id="SFLDG01081">
    <property type="entry name" value="cleavage_of_the_Ca-Cb_bond_in"/>
    <property type="match status" value="1"/>
</dbReference>
<dbReference type="RefSeq" id="WP_113807263.1">
    <property type="nucleotide sequence ID" value="NZ_QOCW01000021.1"/>
</dbReference>
<evidence type="ECO:0000313" key="9">
    <source>
        <dbReference type="Proteomes" id="UP000253314"/>
    </source>
</evidence>
<dbReference type="InterPro" id="IPR012726">
    <property type="entry name" value="ThiH"/>
</dbReference>
<evidence type="ECO:0000256" key="2">
    <source>
        <dbReference type="ARBA" id="ARBA00022485"/>
    </source>
</evidence>
<organism evidence="8 9">
    <name type="scientific">Bacillus taeanensis</name>
    <dbReference type="NCBI Taxonomy" id="273032"/>
    <lineage>
        <taxon>Bacteria</taxon>
        <taxon>Bacillati</taxon>
        <taxon>Bacillota</taxon>
        <taxon>Bacilli</taxon>
        <taxon>Bacillales</taxon>
        <taxon>Bacillaceae</taxon>
        <taxon>Bacillus</taxon>
    </lineage>
</organism>
<evidence type="ECO:0000256" key="1">
    <source>
        <dbReference type="ARBA" id="ARBA00001966"/>
    </source>
</evidence>
<evidence type="ECO:0000313" key="8">
    <source>
        <dbReference type="EMBL" id="RBW68364.1"/>
    </source>
</evidence>
<evidence type="ECO:0000256" key="3">
    <source>
        <dbReference type="ARBA" id="ARBA00022691"/>
    </source>
</evidence>
<dbReference type="EMBL" id="QOCW01000021">
    <property type="protein sequence ID" value="RBW68364.1"/>
    <property type="molecule type" value="Genomic_DNA"/>
</dbReference>
<dbReference type="GO" id="GO:0003824">
    <property type="term" value="F:catalytic activity"/>
    <property type="evidence" value="ECO:0007669"/>
    <property type="project" value="InterPro"/>
</dbReference>
<keyword evidence="6" id="KW-0411">Iron-sulfur</keyword>
<evidence type="ECO:0000256" key="5">
    <source>
        <dbReference type="ARBA" id="ARBA00023004"/>
    </source>
</evidence>
<dbReference type="NCBIfam" id="TIGR02351">
    <property type="entry name" value="thiH"/>
    <property type="match status" value="1"/>
</dbReference>
<name>A0A366XW49_9BACI</name>
<keyword evidence="3" id="KW-0949">S-adenosyl-L-methionine</keyword>
<keyword evidence="2" id="KW-0004">4Fe-4S</keyword>
<keyword evidence="5" id="KW-0408">Iron</keyword>
<accession>A0A366XW49</accession>
<dbReference type="InterPro" id="IPR034428">
    <property type="entry name" value="ThiH/NoCL/HydG-like"/>
</dbReference>
<dbReference type="InterPro" id="IPR013785">
    <property type="entry name" value="Aldolase_TIM"/>
</dbReference>
<dbReference type="GO" id="GO:0005506">
    <property type="term" value="F:iron ion binding"/>
    <property type="evidence" value="ECO:0007669"/>
    <property type="project" value="InterPro"/>
</dbReference>
<evidence type="ECO:0000259" key="7">
    <source>
        <dbReference type="SMART" id="SM00876"/>
    </source>
</evidence>
<proteinExistence type="predicted"/>
<dbReference type="SMART" id="SM00876">
    <property type="entry name" value="BATS"/>
    <property type="match status" value="1"/>
</dbReference>
<dbReference type="SFLD" id="SFLDG01060">
    <property type="entry name" value="BATS_domain_containing"/>
    <property type="match status" value="1"/>
</dbReference>
<dbReference type="OrthoDB" id="9801120at2"/>
<evidence type="ECO:0000256" key="4">
    <source>
        <dbReference type="ARBA" id="ARBA00022723"/>
    </source>
</evidence>
<comment type="caution">
    <text evidence="8">The sequence shown here is derived from an EMBL/GenBank/DDBJ whole genome shotgun (WGS) entry which is preliminary data.</text>
</comment>
<dbReference type="SUPFAM" id="SSF102114">
    <property type="entry name" value="Radical SAM enzymes"/>
    <property type="match status" value="1"/>
</dbReference>
<comment type="cofactor">
    <cofactor evidence="1">
        <name>[4Fe-4S] cluster</name>
        <dbReference type="ChEBI" id="CHEBI:49883"/>
    </cofactor>
</comment>
<dbReference type="PANTHER" id="PTHR43583:SF1">
    <property type="entry name" value="2-IMINOACETATE SYNTHASE"/>
    <property type="match status" value="1"/>
</dbReference>
<feature type="domain" description="Biotin and thiamin synthesis-associated" evidence="7">
    <location>
        <begin position="256"/>
        <end position="359"/>
    </location>
</feature>
<dbReference type="InterPro" id="IPR010722">
    <property type="entry name" value="BATS_dom"/>
</dbReference>
<gene>
    <name evidence="8" type="ORF">DS031_17010</name>
</gene>
<dbReference type="Proteomes" id="UP000253314">
    <property type="component" value="Unassembled WGS sequence"/>
</dbReference>
<dbReference type="GO" id="GO:0051539">
    <property type="term" value="F:4 iron, 4 sulfur cluster binding"/>
    <property type="evidence" value="ECO:0007669"/>
    <property type="project" value="UniProtKB-KW"/>
</dbReference>
<keyword evidence="4" id="KW-0479">Metal-binding</keyword>
<protein>
    <submittedName>
        <fullName evidence="8">2-iminoacetate synthase ThiH</fullName>
    </submittedName>
</protein>
<dbReference type="PANTHER" id="PTHR43583">
    <property type="entry name" value="2-IMINOACETATE SYNTHASE"/>
    <property type="match status" value="1"/>
</dbReference>
<dbReference type="SFLD" id="SFLDF00301">
    <property type="entry name" value="2-iminoacetate_synthase_(ThiH)"/>
    <property type="match status" value="1"/>
</dbReference>
<dbReference type="AlphaFoldDB" id="A0A366XW49"/>
<dbReference type="SFLD" id="SFLDS00029">
    <property type="entry name" value="Radical_SAM"/>
    <property type="match status" value="1"/>
</dbReference>
<reference evidence="8 9" key="1">
    <citation type="submission" date="2018-07" db="EMBL/GenBank/DDBJ databases">
        <title>Lottiidibacillus patelloidae gen. nov., sp. nov., isolated from the intestinal tract of a marine limpet and the reclassification of B. taeanensis BH030017T, B. algicola KMM 3737T and B. hwajinpoensis SW-72T as genus Lottiidibacillus.</title>
        <authorList>
            <person name="Liu R."/>
            <person name="Huang Z."/>
        </authorList>
    </citation>
    <scope>NUCLEOTIDE SEQUENCE [LARGE SCALE GENOMIC DNA]</scope>
    <source>
        <strain evidence="8 9">BH030017</strain>
    </source>
</reference>
<dbReference type="Gene3D" id="3.20.20.70">
    <property type="entry name" value="Aldolase class I"/>
    <property type="match status" value="1"/>
</dbReference>
<dbReference type="CDD" id="cd01335">
    <property type="entry name" value="Radical_SAM"/>
    <property type="match status" value="1"/>
</dbReference>
<evidence type="ECO:0000256" key="6">
    <source>
        <dbReference type="ARBA" id="ARBA00023014"/>
    </source>
</evidence>